<keyword evidence="7 9" id="KW-0720">Serine protease</keyword>
<dbReference type="PROSITE" id="PS51892">
    <property type="entry name" value="SUBTILASE"/>
    <property type="match status" value="1"/>
</dbReference>
<dbReference type="PROSITE" id="PS00138">
    <property type="entry name" value="SUBTILASE_SER"/>
    <property type="match status" value="1"/>
</dbReference>
<evidence type="ECO:0000256" key="9">
    <source>
        <dbReference type="PROSITE-ProRule" id="PRU01240"/>
    </source>
</evidence>
<dbReference type="InterPro" id="IPR041498">
    <property type="entry name" value="Big_6"/>
</dbReference>
<evidence type="ECO:0000256" key="5">
    <source>
        <dbReference type="ARBA" id="ARBA00022670"/>
    </source>
</evidence>
<evidence type="ECO:0000256" key="6">
    <source>
        <dbReference type="ARBA" id="ARBA00022801"/>
    </source>
</evidence>
<dbReference type="InterPro" id="IPR022398">
    <property type="entry name" value="Peptidase_S8_His-AS"/>
</dbReference>
<evidence type="ECO:0000256" key="8">
    <source>
        <dbReference type="ARBA" id="ARBA00022837"/>
    </source>
</evidence>
<evidence type="ECO:0000256" key="3">
    <source>
        <dbReference type="ARBA" id="ARBA00011073"/>
    </source>
</evidence>
<feature type="domain" description="Bacterial Ig" evidence="13">
    <location>
        <begin position="625"/>
        <end position="703"/>
    </location>
</feature>
<sequence length="704" mass="75313">MGKKFLKTITAIAATVVISCVLPNVANAEDNFGRIKASYEQTHKNSRTLSATINLSNVFDRQIMIKTKSSKSILSKNFGLTFVDNQDILTLKDVYIARVPEKLNYASTLSKLKNSSLIEIAEPNYIQEKVSGNPNDPYFSAQWHLPKVGAPATWGKIEKSKKHVVVAVLDSGVDIKHPDLSGQLLPGYNVMTKTNNVTDSVGHGTAVAGTIAAKINNRIGTIGVNPYAKILPIKVGNDRIAVSDSIKGIYYAISKGADIINMSYGGTSYSELEFDALLSAASKGITVVAASGNDGRYVNFPAAYPTVLSVGSTNQKNQVSGFSSSGPLLDVVAPGEKIITLGTNNRYVEANGTSFAAPIVSGLASFIKSVSPNMPPHGIEYLLEKGATNLAAKPNIWSSKAGYGLVNSVKTFQTELPNLKGDIGDIRSKAKSISVNKKYTNKYDLPLDSDWYKLKVTKTTKVKVELSGVPNMDGIIWFDKFSNGKATMETLYNKGGLGKGESFTKTLKAGTYYFQVMEINNHWSTSSYSFKVTKLDTTPPAAPKVNSINNKSTKLTGKAEKGAKLTLKKGSKVIATGKATSKSTFSLKIPKQKAGTVLYLTATDAAGNKSKATKITVKKADTTPPKPPKVNTITSKSTKLTGKAEKGAKLTLKKGSKVIATGKATSKSTFSLKIPKQKKGTILYLIATDAAGNKSKATKITVKK</sequence>
<dbReference type="PRINTS" id="PR00723">
    <property type="entry name" value="SUBTILISIN"/>
</dbReference>
<name>A0A150LAX8_9BACI</name>
<dbReference type="AlphaFoldDB" id="A0A150LAX8"/>
<dbReference type="InterPro" id="IPR015500">
    <property type="entry name" value="Peptidase_S8_subtilisin-rel"/>
</dbReference>
<evidence type="ECO:0000256" key="7">
    <source>
        <dbReference type="ARBA" id="ARBA00022825"/>
    </source>
</evidence>
<dbReference type="PANTHER" id="PTHR43806">
    <property type="entry name" value="PEPTIDASE S8"/>
    <property type="match status" value="1"/>
</dbReference>
<dbReference type="OrthoDB" id="9798386at2"/>
<evidence type="ECO:0000256" key="2">
    <source>
        <dbReference type="ARBA" id="ARBA00004613"/>
    </source>
</evidence>
<feature type="chain" id="PRO_5007564233" evidence="11">
    <location>
        <begin position="29"/>
        <end position="704"/>
    </location>
</feature>
<feature type="active site" description="Charge relay system" evidence="9">
    <location>
        <position position="170"/>
    </location>
</feature>
<dbReference type="GO" id="GO:0006508">
    <property type="term" value="P:proteolysis"/>
    <property type="evidence" value="ECO:0007669"/>
    <property type="project" value="UniProtKB-KW"/>
</dbReference>
<feature type="signal peptide" evidence="11">
    <location>
        <begin position="1"/>
        <end position="28"/>
    </location>
</feature>
<dbReference type="SUPFAM" id="SSF89260">
    <property type="entry name" value="Collagen-binding domain"/>
    <property type="match status" value="1"/>
</dbReference>
<dbReference type="InterPro" id="IPR036852">
    <property type="entry name" value="Peptidase_S8/S53_dom_sf"/>
</dbReference>
<evidence type="ECO:0000259" key="13">
    <source>
        <dbReference type="Pfam" id="PF17936"/>
    </source>
</evidence>
<feature type="domain" description="Peptidase S8/S53" evidence="12">
    <location>
        <begin position="162"/>
        <end position="404"/>
    </location>
</feature>
<dbReference type="Gene3D" id="3.40.50.200">
    <property type="entry name" value="Peptidase S8/S53 domain"/>
    <property type="match status" value="1"/>
</dbReference>
<dbReference type="PANTHER" id="PTHR43806:SF11">
    <property type="entry name" value="CEREVISIN-RELATED"/>
    <property type="match status" value="1"/>
</dbReference>
<dbReference type="PROSITE" id="PS51257">
    <property type="entry name" value="PROKAR_LIPOPROTEIN"/>
    <property type="match status" value="1"/>
</dbReference>
<proteinExistence type="inferred from homology"/>
<keyword evidence="6 9" id="KW-0378">Hydrolase</keyword>
<dbReference type="InterPro" id="IPR050131">
    <property type="entry name" value="Peptidase_S8_subtilisin-like"/>
</dbReference>
<comment type="cofactor">
    <cofactor evidence="1">
        <name>Ca(2+)</name>
        <dbReference type="ChEBI" id="CHEBI:29108"/>
    </cofactor>
</comment>
<dbReference type="Gene3D" id="2.60.40.10">
    <property type="entry name" value="Immunoglobulins"/>
    <property type="match status" value="2"/>
</dbReference>
<dbReference type="InterPro" id="IPR000209">
    <property type="entry name" value="Peptidase_S8/S53_dom"/>
</dbReference>
<organism evidence="14 15">
    <name type="scientific">Heyndrickxia sporothermodurans</name>
    <dbReference type="NCBI Taxonomy" id="46224"/>
    <lineage>
        <taxon>Bacteria</taxon>
        <taxon>Bacillati</taxon>
        <taxon>Bacillota</taxon>
        <taxon>Bacilli</taxon>
        <taxon>Bacillales</taxon>
        <taxon>Bacillaceae</taxon>
        <taxon>Heyndrickxia</taxon>
    </lineage>
</organism>
<keyword evidence="4" id="KW-0964">Secreted</keyword>
<gene>
    <name evidence="14" type="ORF">B4102_2673</name>
</gene>
<feature type="domain" description="Bacterial Ig" evidence="13">
    <location>
        <begin position="540"/>
        <end position="618"/>
    </location>
</feature>
<evidence type="ECO:0000313" key="15">
    <source>
        <dbReference type="Proteomes" id="UP000075666"/>
    </source>
</evidence>
<comment type="subcellular location">
    <subcellularLocation>
        <location evidence="2">Secreted</location>
    </subcellularLocation>
</comment>
<dbReference type="PROSITE" id="PS00137">
    <property type="entry name" value="SUBTILASE_HIS"/>
    <property type="match status" value="1"/>
</dbReference>
<evidence type="ECO:0000256" key="10">
    <source>
        <dbReference type="RuleBase" id="RU003355"/>
    </source>
</evidence>
<dbReference type="Pfam" id="PF17936">
    <property type="entry name" value="Big_6"/>
    <property type="match status" value="2"/>
</dbReference>
<dbReference type="STRING" id="46224.B4102_2673"/>
<dbReference type="GO" id="GO:0004252">
    <property type="term" value="F:serine-type endopeptidase activity"/>
    <property type="evidence" value="ECO:0007669"/>
    <property type="project" value="UniProtKB-UniRule"/>
</dbReference>
<accession>A0A150LAX8</accession>
<dbReference type="PROSITE" id="PS00136">
    <property type="entry name" value="SUBTILASE_ASP"/>
    <property type="match status" value="1"/>
</dbReference>
<reference evidence="14 15" key="1">
    <citation type="submission" date="2016-01" db="EMBL/GenBank/DDBJ databases">
        <title>Genome Sequences of Twelve Sporeforming Bacillus Species Isolated from Foods.</title>
        <authorList>
            <person name="Berendsen E.M."/>
            <person name="Wells-Bennik M.H."/>
            <person name="Krawcyk A.O."/>
            <person name="De Jong A."/>
            <person name="Holsappel S."/>
            <person name="Eijlander R.T."/>
            <person name="Kuipers O.P."/>
        </authorList>
    </citation>
    <scope>NUCLEOTIDE SEQUENCE [LARGE SCALE GENOMIC DNA]</scope>
    <source>
        <strain evidence="14 15">B4102</strain>
    </source>
</reference>
<keyword evidence="5 9" id="KW-0645">Protease</keyword>
<protein>
    <submittedName>
        <fullName evidence="14">Uncharacterized protein</fullName>
    </submittedName>
</protein>
<evidence type="ECO:0000256" key="11">
    <source>
        <dbReference type="SAM" id="SignalP"/>
    </source>
</evidence>
<dbReference type="InterPro" id="IPR023828">
    <property type="entry name" value="Peptidase_S8_Ser-AS"/>
</dbReference>
<feature type="active site" description="Charge relay system" evidence="9">
    <location>
        <position position="203"/>
    </location>
</feature>
<evidence type="ECO:0000313" key="14">
    <source>
        <dbReference type="EMBL" id="KYD09146.1"/>
    </source>
</evidence>
<keyword evidence="15" id="KW-1185">Reference proteome</keyword>
<dbReference type="Gene3D" id="2.60.120.380">
    <property type="match status" value="1"/>
</dbReference>
<dbReference type="GO" id="GO:0005576">
    <property type="term" value="C:extracellular region"/>
    <property type="evidence" value="ECO:0007669"/>
    <property type="project" value="UniProtKB-SubCell"/>
</dbReference>
<dbReference type="InterPro" id="IPR023827">
    <property type="entry name" value="Peptidase_S8_Asp-AS"/>
</dbReference>
<dbReference type="Proteomes" id="UP000075666">
    <property type="component" value="Unassembled WGS sequence"/>
</dbReference>
<dbReference type="Pfam" id="PF00082">
    <property type="entry name" value="Peptidase_S8"/>
    <property type="match status" value="1"/>
</dbReference>
<feature type="active site" description="Charge relay system" evidence="9">
    <location>
        <position position="354"/>
    </location>
</feature>
<keyword evidence="8" id="KW-0106">Calcium</keyword>
<dbReference type="EMBL" id="LQYN01000026">
    <property type="protein sequence ID" value="KYD09146.1"/>
    <property type="molecule type" value="Genomic_DNA"/>
</dbReference>
<dbReference type="InterPro" id="IPR013783">
    <property type="entry name" value="Ig-like_fold"/>
</dbReference>
<dbReference type="SUPFAM" id="SSF52743">
    <property type="entry name" value="Subtilisin-like"/>
    <property type="match status" value="1"/>
</dbReference>
<evidence type="ECO:0000256" key="1">
    <source>
        <dbReference type="ARBA" id="ARBA00001913"/>
    </source>
</evidence>
<dbReference type="RefSeq" id="WP_066229035.1">
    <property type="nucleotide sequence ID" value="NZ_LQYN01000026.1"/>
</dbReference>
<evidence type="ECO:0000256" key="4">
    <source>
        <dbReference type="ARBA" id="ARBA00022525"/>
    </source>
</evidence>
<comment type="similarity">
    <text evidence="3 9 10">Belongs to the peptidase S8 family.</text>
</comment>
<comment type="caution">
    <text evidence="14">The sequence shown here is derived from an EMBL/GenBank/DDBJ whole genome shotgun (WGS) entry which is preliminary data.</text>
</comment>
<keyword evidence="11" id="KW-0732">Signal</keyword>
<evidence type="ECO:0000259" key="12">
    <source>
        <dbReference type="Pfam" id="PF00082"/>
    </source>
</evidence>
<dbReference type="PATRIC" id="fig|46224.3.peg.1875"/>